<reference evidence="1 2" key="1">
    <citation type="submission" date="2018-06" db="EMBL/GenBank/DDBJ databases">
        <title>A transcriptomic atlas of mushroom development highlights an independent origin of complex multicellularity.</title>
        <authorList>
            <consortium name="DOE Joint Genome Institute"/>
            <person name="Krizsan K."/>
            <person name="Almasi E."/>
            <person name="Merenyi Z."/>
            <person name="Sahu N."/>
            <person name="Viragh M."/>
            <person name="Koszo T."/>
            <person name="Mondo S."/>
            <person name="Kiss B."/>
            <person name="Balint B."/>
            <person name="Kues U."/>
            <person name="Barry K."/>
            <person name="Hegedus J.C."/>
            <person name="Henrissat B."/>
            <person name="Johnson J."/>
            <person name="Lipzen A."/>
            <person name="Ohm R."/>
            <person name="Nagy I."/>
            <person name="Pangilinan J."/>
            <person name="Yan J."/>
            <person name="Xiong Y."/>
            <person name="Grigoriev I.V."/>
            <person name="Hibbett D.S."/>
            <person name="Nagy L.G."/>
        </authorList>
    </citation>
    <scope>NUCLEOTIDE SEQUENCE [LARGE SCALE GENOMIC DNA]</scope>
    <source>
        <strain evidence="1 2">SZMC22713</strain>
    </source>
</reference>
<dbReference type="VEuPathDB" id="FungiDB:BD410DRAFT_840517"/>
<dbReference type="AlphaFoldDB" id="A0A4Y7Q1Q6"/>
<name>A0A4Y7Q1Q6_9AGAM</name>
<evidence type="ECO:0000313" key="1">
    <source>
        <dbReference type="EMBL" id="TDL21577.1"/>
    </source>
</evidence>
<accession>A0A4Y7Q1Q6</accession>
<sequence>MGGMPVVIIGYEPNESAVAMYIKAHDLEATSLTQGPHGDAFKKLLRHFAEVTSTPITLARIEDFDSESHYYLCCFTDSEYNFTWNCEDVMRQIVPEKFSEIIAPLSTDGIVKRVFASRGFLYSYHANGKPK</sequence>
<organism evidence="1 2">
    <name type="scientific">Rickenella mellea</name>
    <dbReference type="NCBI Taxonomy" id="50990"/>
    <lineage>
        <taxon>Eukaryota</taxon>
        <taxon>Fungi</taxon>
        <taxon>Dikarya</taxon>
        <taxon>Basidiomycota</taxon>
        <taxon>Agaricomycotina</taxon>
        <taxon>Agaricomycetes</taxon>
        <taxon>Hymenochaetales</taxon>
        <taxon>Rickenellaceae</taxon>
        <taxon>Rickenella</taxon>
    </lineage>
</organism>
<keyword evidence="2" id="KW-1185">Reference proteome</keyword>
<evidence type="ECO:0000313" key="2">
    <source>
        <dbReference type="Proteomes" id="UP000294933"/>
    </source>
</evidence>
<protein>
    <submittedName>
        <fullName evidence="1">Uncharacterized protein</fullName>
    </submittedName>
</protein>
<dbReference type="Proteomes" id="UP000294933">
    <property type="component" value="Unassembled WGS sequence"/>
</dbReference>
<gene>
    <name evidence="1" type="ORF">BD410DRAFT_840517</name>
</gene>
<dbReference type="OrthoDB" id="3266525at2759"/>
<dbReference type="EMBL" id="ML170180">
    <property type="protein sequence ID" value="TDL21577.1"/>
    <property type="molecule type" value="Genomic_DNA"/>
</dbReference>
<proteinExistence type="predicted"/>